<dbReference type="AlphaFoldDB" id="A0A395LYL8"/>
<name>A0A395LYL8_9BACT</name>
<protein>
    <submittedName>
        <fullName evidence="1">Uncharacterized protein</fullName>
    </submittedName>
</protein>
<evidence type="ECO:0000313" key="1">
    <source>
        <dbReference type="EMBL" id="RFM23620.1"/>
    </source>
</evidence>
<dbReference type="EMBL" id="PHFL01000060">
    <property type="protein sequence ID" value="RFM23620.1"/>
    <property type="molecule type" value="Genomic_DNA"/>
</dbReference>
<gene>
    <name evidence="1" type="ORF">D0433_09625</name>
</gene>
<evidence type="ECO:0000313" key="2">
    <source>
        <dbReference type="Proteomes" id="UP000266389"/>
    </source>
</evidence>
<dbReference type="Proteomes" id="UP000266389">
    <property type="component" value="Unassembled WGS sequence"/>
</dbReference>
<organism evidence="1 2">
    <name type="scientific">Candidatus Thermochlorobacter aerophilus</name>
    <dbReference type="NCBI Taxonomy" id="1868324"/>
    <lineage>
        <taxon>Bacteria</taxon>
        <taxon>Pseudomonadati</taxon>
        <taxon>Chlorobiota</taxon>
        <taxon>Chlorobiia</taxon>
        <taxon>Chlorobiales</taxon>
        <taxon>Candidatus Thermochlorobacteriaceae</taxon>
        <taxon>Candidatus Thermochlorobacter</taxon>
    </lineage>
</organism>
<sequence length="69" mass="7462">MTLLALMTTKSRHAKHSKRNLTLSAGADISLLAERKGVSTAPKQGEVVRSSYPIHGKPFCKNIFLALGL</sequence>
<accession>A0A395LYL8</accession>
<proteinExistence type="predicted"/>
<comment type="caution">
    <text evidence="1">The sequence shown here is derived from an EMBL/GenBank/DDBJ whole genome shotgun (WGS) entry which is preliminary data.</text>
</comment>
<reference evidence="1 2" key="1">
    <citation type="journal article" date="2011" name="ISME J.">
        <title>Community ecology of hot spring cyanobacterial mats: predominant populations and their functional potential.</title>
        <authorList>
            <person name="Klatt C.G."/>
            <person name="Wood J.M."/>
            <person name="Rusch D.B."/>
            <person name="Bateson M.M."/>
            <person name="Hamamura N."/>
            <person name="Heidelberg J.F."/>
            <person name="Grossman A.R."/>
            <person name="Bhaya D."/>
            <person name="Cohan F.M."/>
            <person name="Kuhl M."/>
            <person name="Bryant D.A."/>
            <person name="Ward D.M."/>
        </authorList>
    </citation>
    <scope>NUCLEOTIDE SEQUENCE [LARGE SCALE GENOMIC DNA]</scope>
    <source>
        <strain evidence="1">OS</strain>
    </source>
</reference>